<dbReference type="PANTHER" id="PTHR35149">
    <property type="entry name" value="SLL5132 PROTEIN"/>
    <property type="match status" value="1"/>
</dbReference>
<dbReference type="Proteomes" id="UP000291072">
    <property type="component" value="Unassembled WGS sequence"/>
</dbReference>
<dbReference type="EMBL" id="PSZP01000002">
    <property type="protein sequence ID" value="TCG11938.1"/>
    <property type="molecule type" value="Genomic_DNA"/>
</dbReference>
<dbReference type="OrthoDB" id="9798761at2"/>
<accession>A0A4R0XY10</accession>
<organism evidence="3 4">
    <name type="scientific">Mycoplasma todarodis</name>
    <dbReference type="NCBI Taxonomy" id="1937191"/>
    <lineage>
        <taxon>Bacteria</taxon>
        <taxon>Bacillati</taxon>
        <taxon>Mycoplasmatota</taxon>
        <taxon>Mollicutes</taxon>
        <taxon>Mycoplasmataceae</taxon>
        <taxon>Mycoplasma</taxon>
    </lineage>
</organism>
<evidence type="ECO:0000259" key="2">
    <source>
        <dbReference type="Pfam" id="PF07510"/>
    </source>
</evidence>
<evidence type="ECO:0008006" key="5">
    <source>
        <dbReference type="Google" id="ProtNLM"/>
    </source>
</evidence>
<dbReference type="RefSeq" id="WP_131613081.1">
    <property type="nucleotide sequence ID" value="NZ_CBDBYJ010000001.1"/>
</dbReference>
<evidence type="ECO:0000313" key="4">
    <source>
        <dbReference type="Proteomes" id="UP000291072"/>
    </source>
</evidence>
<keyword evidence="4" id="KW-1185">Reference proteome</keyword>
<feature type="domain" description="GmrSD restriction endonucleases C-terminal" evidence="2">
    <location>
        <begin position="483"/>
        <end position="626"/>
    </location>
</feature>
<sequence length="640" mass="75290">MTKLDIHKRMLFEFNSKNNNSDKRLEVNLGQLEVPTYQRRYEWKDKNIDFIFEELKDFISNFKHDYQYMLANGGNINLFSKNSLEQQRSGIYLGNIVITKTQNDEPFQIIDGQQRLTTIYIFLKVFQHIQQEIINNDVDANILKGAPFKTIWNLLSRTLTFDGTTGEISPSIRSLNKLDKEALEALHESKTTEEFEQKINNNSRYFKTYQKIIKEVNELTNTDKIYTLYGLLTIELGVVLVDDESMAFDLFEKLNSRGMALSQSDLIKNLFLKELSKSNTSNKEALWDSIIDDIKEGEKINSATITNFFRWVMMIDKKSYIKKKELFNEYSTKIKEGLEAKSLLDMLSSYANTYKEYFIQKTATYEEIKIKHDVERAFLTSPMIYKPLFLLFADLFKRELVNEDVFAKVINYLEKQAFLHFTINNLPSKEIDREIPRIIFDINNHIENNALNIENIFKTLDKRLMSWTLRNVQGKIEELYSPLTNTDFDKRQHILQLYKLINNFKTQNTFRESTELIEDGNIDVEHLLPKDTQYWITKECDDELLQKHNKKIGNIFIISGSINKGISNKSYLDKLNSEDYLSFSKKKTHSLNDSKLFKEQMLDAFESIPQIWNIEMIGKRTDSIVKFLQKNSILNPKNYF</sequence>
<dbReference type="PANTHER" id="PTHR35149:SF1">
    <property type="entry name" value="DUF5655 DOMAIN-CONTAINING PROTEIN"/>
    <property type="match status" value="1"/>
</dbReference>
<proteinExistence type="predicted"/>
<dbReference type="InterPro" id="IPR004919">
    <property type="entry name" value="GmrSD_N"/>
</dbReference>
<evidence type="ECO:0000313" key="3">
    <source>
        <dbReference type="EMBL" id="TCG11938.1"/>
    </source>
</evidence>
<dbReference type="Pfam" id="PF03235">
    <property type="entry name" value="GmrSD_N"/>
    <property type="match status" value="1"/>
</dbReference>
<comment type="caution">
    <text evidence="3">The sequence shown here is derived from an EMBL/GenBank/DDBJ whole genome shotgun (WGS) entry which is preliminary data.</text>
</comment>
<protein>
    <recommendedName>
        <fullName evidence="5">DUF262 domain-containing protein</fullName>
    </recommendedName>
</protein>
<reference evidence="3 4" key="1">
    <citation type="submission" date="2018-02" db="EMBL/GenBank/DDBJ databases">
        <title>Mycoplasma marinum and Mycoplasma todarodis sp. nov., moderately halophilic and psychrotolerant mycoplasmas isolated from cephalopods.</title>
        <authorList>
            <person name="Viver T."/>
        </authorList>
    </citation>
    <scope>NUCLEOTIDE SEQUENCE [LARGE SCALE GENOMIC DNA]</scope>
    <source>
        <strain evidence="3 4">5H</strain>
    </source>
</reference>
<dbReference type="AlphaFoldDB" id="A0A4R0XY10"/>
<dbReference type="Pfam" id="PF07510">
    <property type="entry name" value="GmrSD_C"/>
    <property type="match status" value="1"/>
</dbReference>
<feature type="domain" description="GmrSD restriction endonucleases N-terminal" evidence="1">
    <location>
        <begin position="30"/>
        <end position="272"/>
    </location>
</feature>
<evidence type="ECO:0000259" key="1">
    <source>
        <dbReference type="Pfam" id="PF03235"/>
    </source>
</evidence>
<dbReference type="InterPro" id="IPR011089">
    <property type="entry name" value="GmrSD_C"/>
</dbReference>
<gene>
    <name evidence="3" type="ORF">C4B25_00340</name>
</gene>
<name>A0A4R0XY10_9MOLU</name>